<name>C0ED36_9FIRM</name>
<keyword evidence="1" id="KW-0175">Coiled coil</keyword>
<accession>C0ED36</accession>
<dbReference type="STRING" id="537013.CLOSTMETH_01757"/>
<evidence type="ECO:0000313" key="3">
    <source>
        <dbReference type="Proteomes" id="UP000003340"/>
    </source>
</evidence>
<dbReference type="HOGENOM" id="CLU_462102_0_0_9"/>
<protein>
    <recommendedName>
        <fullName evidence="4">BppU N-terminal domain-containing protein</fullName>
    </recommendedName>
</protein>
<dbReference type="Proteomes" id="UP000003340">
    <property type="component" value="Unassembled WGS sequence"/>
</dbReference>
<evidence type="ECO:0000313" key="2">
    <source>
        <dbReference type="EMBL" id="EEG30688.1"/>
    </source>
</evidence>
<dbReference type="EMBL" id="ACEC01000058">
    <property type="protein sequence ID" value="EEG30688.1"/>
    <property type="molecule type" value="Genomic_DNA"/>
</dbReference>
<keyword evidence="3" id="KW-1185">Reference proteome</keyword>
<sequence length="590" mass="64057">MEIKVLLNGLIQKTALSLQQFNDQVDRIDFVLDRYTDNEVDLSACKAYVYTNAVGQAPDIIKLTDPTTEGGQIRTTWIPTVHTTQFVSKHIGEVAFQLIFKNTGGTPAWWSRPTPLIIPESIDAEGYVSAEMPSFFQQWEDRMNALDAEYEKTLRECKAYSEEAGKSADISFDGAATSTNNAYKTSADAESTASNAQKVEQDLQKVESHRQAVEEMTREFGQQAGKPGGYATLNSAGNVEQNAGNALRLGGFSPEHFATSNSLQDLIPTINAKIEELTYDAEKGVLTATANGTNTSRQIIGLLDNVTEDTTSGDVYFNYRDGGQTVWHKGKDNFIQTAYLDNASNEIVMVFVSGNEIRIDVASLIDVYDGAQSSSATVSVDNHVISCNVRISPDVGNIIGTNENGLYAQHQSLAAYSTTVQNDSKYLGVNAKAKDSEKLGGKTEAQLNVNSANTATKLGTARSIIVDGVAAGSVPFDGSADVTINLIHKNVPFQIAAVENNAFTWPTASCDSYVINNSNPVMVTLEGVTSGFYGILHVYGNKLDEAFLETQGYILPDYCKEIEILSSAECYEYIFAFDGVKKSVTRAVIS</sequence>
<proteinExistence type="predicted"/>
<evidence type="ECO:0000256" key="1">
    <source>
        <dbReference type="SAM" id="Coils"/>
    </source>
</evidence>
<evidence type="ECO:0008006" key="4">
    <source>
        <dbReference type="Google" id="ProtNLM"/>
    </source>
</evidence>
<organism evidence="2 3">
    <name type="scientific">[Clostridium] methylpentosum DSM 5476</name>
    <dbReference type="NCBI Taxonomy" id="537013"/>
    <lineage>
        <taxon>Bacteria</taxon>
        <taxon>Bacillati</taxon>
        <taxon>Bacillota</taxon>
        <taxon>Clostridia</taxon>
        <taxon>Eubacteriales</taxon>
        <taxon>Oscillospiraceae</taxon>
        <taxon>Oscillospiraceae incertae sedis</taxon>
    </lineage>
</organism>
<dbReference type="AlphaFoldDB" id="C0ED36"/>
<reference evidence="2 3" key="2">
    <citation type="submission" date="2009-02" db="EMBL/GenBank/DDBJ databases">
        <title>Draft genome sequence of Clostridium methylpentosum (DSM 5476).</title>
        <authorList>
            <person name="Sudarsanam P."/>
            <person name="Ley R."/>
            <person name="Guruge J."/>
            <person name="Turnbaugh P.J."/>
            <person name="Mahowald M."/>
            <person name="Liep D."/>
            <person name="Gordon J."/>
        </authorList>
    </citation>
    <scope>NUCLEOTIDE SEQUENCE [LARGE SCALE GENOMIC DNA]</scope>
    <source>
        <strain evidence="2 3">DSM 5476</strain>
    </source>
</reference>
<reference evidence="2 3" key="1">
    <citation type="submission" date="2009-01" db="EMBL/GenBank/DDBJ databases">
        <authorList>
            <person name="Fulton L."/>
            <person name="Clifton S."/>
            <person name="Fulton B."/>
            <person name="Xu J."/>
            <person name="Minx P."/>
            <person name="Pepin K.H."/>
            <person name="Johnson M."/>
            <person name="Bhonagiri V."/>
            <person name="Nash W.E."/>
            <person name="Mardis E.R."/>
            <person name="Wilson R.K."/>
        </authorList>
    </citation>
    <scope>NUCLEOTIDE SEQUENCE [LARGE SCALE GENOMIC DNA]</scope>
    <source>
        <strain evidence="2 3">DSM 5476</strain>
    </source>
</reference>
<feature type="coiled-coil region" evidence="1">
    <location>
        <begin position="136"/>
        <end position="163"/>
    </location>
</feature>
<comment type="caution">
    <text evidence="2">The sequence shown here is derived from an EMBL/GenBank/DDBJ whole genome shotgun (WGS) entry which is preliminary data.</text>
</comment>
<gene>
    <name evidence="2" type="ORF">CLOSTMETH_01757</name>
</gene>